<dbReference type="Gene3D" id="3.40.50.1820">
    <property type="entry name" value="alpha/beta hydrolase"/>
    <property type="match status" value="1"/>
</dbReference>
<dbReference type="InterPro" id="IPR049492">
    <property type="entry name" value="BD-FAE-like_dom"/>
</dbReference>
<sequence length="330" mass="37327">MPLNISENEKDLDPAKWTKRFSSVQSALEYIHKLGEEVIVTMPLQISDSDKLLNPKRWTNRFSSVQSAFDYAHKKGKEETEKNAKYLKKANVRYGPREKQLLDIYYKGEEQGAPVIVYIHGGYWQEFSKDLSAFWVTPYLENGYRVILMGYDLCPAVTLSELVDEIKGGLKYCLQYAAETNAKAVSIIGHSAGAHLAIAALDKETVGLPTINLVKSLYLVAGIYDLRVLINSSVNTNNDLTLDESNVQQLSPMLIDYSHLKGLKLKINVVAAEFDSPLFVEQSQGMNKQLEKFQIDSKYKLISGVDHFEVMESFGKNNFELTNLLLQELR</sequence>
<keyword evidence="1" id="KW-0378">Hydrolase</keyword>
<organism evidence="3 4">
    <name type="scientific">Hermetia illucens</name>
    <name type="common">Black soldier fly</name>
    <dbReference type="NCBI Taxonomy" id="343691"/>
    <lineage>
        <taxon>Eukaryota</taxon>
        <taxon>Metazoa</taxon>
        <taxon>Ecdysozoa</taxon>
        <taxon>Arthropoda</taxon>
        <taxon>Hexapoda</taxon>
        <taxon>Insecta</taxon>
        <taxon>Pterygota</taxon>
        <taxon>Neoptera</taxon>
        <taxon>Endopterygota</taxon>
        <taxon>Diptera</taxon>
        <taxon>Brachycera</taxon>
        <taxon>Stratiomyomorpha</taxon>
        <taxon>Stratiomyidae</taxon>
        <taxon>Hermetiinae</taxon>
        <taxon>Hermetia</taxon>
    </lineage>
</organism>
<accession>A0A7R8YV57</accession>
<gene>
    <name evidence="3" type="ORF">HERILL_LOCUS8788</name>
</gene>
<evidence type="ECO:0000313" key="4">
    <source>
        <dbReference type="Proteomes" id="UP000594454"/>
    </source>
</evidence>
<dbReference type="PANTHER" id="PTHR48081">
    <property type="entry name" value="AB HYDROLASE SUPERFAMILY PROTEIN C4A8.06C"/>
    <property type="match status" value="1"/>
</dbReference>
<keyword evidence="4" id="KW-1185">Reference proteome</keyword>
<protein>
    <recommendedName>
        <fullName evidence="2">BD-FAE-like domain-containing protein</fullName>
    </recommendedName>
</protein>
<dbReference type="InterPro" id="IPR029058">
    <property type="entry name" value="AB_hydrolase_fold"/>
</dbReference>
<dbReference type="FunCoup" id="A0A7R8YV57">
    <property type="interactions" value="237"/>
</dbReference>
<dbReference type="PANTHER" id="PTHR48081:SF33">
    <property type="entry name" value="KYNURENINE FORMAMIDASE"/>
    <property type="match status" value="1"/>
</dbReference>
<evidence type="ECO:0000256" key="1">
    <source>
        <dbReference type="ARBA" id="ARBA00022801"/>
    </source>
</evidence>
<proteinExistence type="predicted"/>
<dbReference type="InParanoid" id="A0A7R8YV57"/>
<evidence type="ECO:0000259" key="2">
    <source>
        <dbReference type="Pfam" id="PF20434"/>
    </source>
</evidence>
<dbReference type="OrthoDB" id="433474at2759"/>
<dbReference type="GO" id="GO:0004061">
    <property type="term" value="F:arylformamidase activity"/>
    <property type="evidence" value="ECO:0007669"/>
    <property type="project" value="TreeGrafter"/>
</dbReference>
<dbReference type="SUPFAM" id="SSF53474">
    <property type="entry name" value="alpha/beta-Hydrolases"/>
    <property type="match status" value="1"/>
</dbReference>
<dbReference type="Pfam" id="PF20434">
    <property type="entry name" value="BD-FAE"/>
    <property type="match status" value="1"/>
</dbReference>
<dbReference type="EMBL" id="LR899011">
    <property type="protein sequence ID" value="CAD7085984.1"/>
    <property type="molecule type" value="Genomic_DNA"/>
</dbReference>
<evidence type="ECO:0000313" key="3">
    <source>
        <dbReference type="EMBL" id="CAD7085984.1"/>
    </source>
</evidence>
<dbReference type="InterPro" id="IPR050300">
    <property type="entry name" value="GDXG_lipolytic_enzyme"/>
</dbReference>
<feature type="domain" description="BD-FAE-like" evidence="2">
    <location>
        <begin position="102"/>
        <end position="199"/>
    </location>
</feature>
<reference evidence="3 4" key="1">
    <citation type="submission" date="2020-11" db="EMBL/GenBank/DDBJ databases">
        <authorList>
            <person name="Wallbank WR R."/>
            <person name="Pardo Diaz C."/>
            <person name="Kozak K."/>
            <person name="Martin S."/>
            <person name="Jiggins C."/>
            <person name="Moest M."/>
            <person name="Warren A I."/>
            <person name="Generalovic N T."/>
            <person name="Byers J.R.P. K."/>
            <person name="Montejo-Kovacevich G."/>
            <person name="Yen C E."/>
        </authorList>
    </citation>
    <scope>NUCLEOTIDE SEQUENCE [LARGE SCALE GENOMIC DNA]</scope>
</reference>
<dbReference type="AlphaFoldDB" id="A0A7R8YV57"/>
<name>A0A7R8YV57_HERIL</name>
<dbReference type="Proteomes" id="UP000594454">
    <property type="component" value="Chromosome 3"/>
</dbReference>